<evidence type="ECO:0000256" key="4">
    <source>
        <dbReference type="ARBA" id="ARBA00022825"/>
    </source>
</evidence>
<dbReference type="PANTHER" id="PTHR33209:SF1">
    <property type="entry name" value="PEPTIDASE S49 DOMAIN-CONTAINING PROTEIN"/>
    <property type="match status" value="1"/>
</dbReference>
<dbReference type="InterPro" id="IPR047217">
    <property type="entry name" value="S49_SppA_67K_type_N"/>
</dbReference>
<sequence>MFAFLPFLPSLSSVGDDVHALAERVDTACHHGVPNGCILEFNLRTMLAESNGFDPFLIISGGGRPMALRDAVAALHRGAEDPRVGGLIARVQLPPAPIGAVQALREAIAAFSAVKPSVAWAETYPGTLSYYLATAFREIWMQPSGEAGLIGFASNAMFLCDALDKVGIEAQFVARGEYKSAADLFTEDGYTDANREAVTRMLESLQDQAWHAVAQSRQIDAGVLDELADKAPLLRDEALSSGLIDRIGFRDEAYARIAELARVEGVSPESIDTADKLPRMHLARYAGIARPRLAPPVPSIPGRRGKPTIAVVSVEGRSSTAGVAHRGCRWVRPAPVATPSHRHWVRRRPTTRCRRLCCGWTVPAARSPRRRPSGVRCSGPATGASRWWPRWARSRPPAATTYRWVRMQSSRIRARSPVQSE</sequence>
<accession>A0ABP3ALR4</accession>
<dbReference type="Pfam" id="PF01343">
    <property type="entry name" value="Peptidase_S49"/>
    <property type="match status" value="1"/>
</dbReference>
<keyword evidence="4" id="KW-0720">Serine protease</keyword>
<dbReference type="InterPro" id="IPR029045">
    <property type="entry name" value="ClpP/crotonase-like_dom_sf"/>
</dbReference>
<dbReference type="Proteomes" id="UP000020681">
    <property type="component" value="Unassembled WGS sequence"/>
</dbReference>
<dbReference type="EMBL" id="JAOL01000081">
    <property type="protein sequence ID" value="EUA92107.1"/>
    <property type="molecule type" value="Genomic_DNA"/>
</dbReference>
<feature type="domain" description="Peptidase S49" evidence="5">
    <location>
        <begin position="110"/>
        <end position="263"/>
    </location>
</feature>
<evidence type="ECO:0000313" key="7">
    <source>
        <dbReference type="Proteomes" id="UP000020681"/>
    </source>
</evidence>
<dbReference type="Gene3D" id="3.90.226.10">
    <property type="entry name" value="2-enoyl-CoA Hydratase, Chain A, domain 1"/>
    <property type="match status" value="1"/>
</dbReference>
<evidence type="ECO:0000313" key="6">
    <source>
        <dbReference type="EMBL" id="EUA92107.1"/>
    </source>
</evidence>
<comment type="caution">
    <text evidence="6">The sequence shown here is derived from an EMBL/GenBank/DDBJ whole genome shotgun (WGS) entry which is preliminary data.</text>
</comment>
<name>A0ABP3ALR4_MYCUL</name>
<evidence type="ECO:0000256" key="2">
    <source>
        <dbReference type="ARBA" id="ARBA00022670"/>
    </source>
</evidence>
<keyword evidence="7" id="KW-1185">Reference proteome</keyword>
<dbReference type="CDD" id="cd07018">
    <property type="entry name" value="S49_SppA_67K_type"/>
    <property type="match status" value="1"/>
</dbReference>
<keyword evidence="3" id="KW-0378">Hydrolase</keyword>
<protein>
    <submittedName>
        <fullName evidence="6">Peptidase S49 family protein</fullName>
    </submittedName>
</protein>
<dbReference type="SUPFAM" id="SSF52096">
    <property type="entry name" value="ClpP/crotonase"/>
    <property type="match status" value="1"/>
</dbReference>
<evidence type="ECO:0000256" key="1">
    <source>
        <dbReference type="ARBA" id="ARBA00008683"/>
    </source>
</evidence>
<proteinExistence type="inferred from homology"/>
<gene>
    <name evidence="6" type="ORF">I551_1383</name>
</gene>
<organism evidence="6 7">
    <name type="scientific">Mycobacterium ulcerans str. Harvey</name>
    <dbReference type="NCBI Taxonomy" id="1299332"/>
    <lineage>
        <taxon>Bacteria</taxon>
        <taxon>Bacillati</taxon>
        <taxon>Actinomycetota</taxon>
        <taxon>Actinomycetes</taxon>
        <taxon>Mycobacteriales</taxon>
        <taxon>Mycobacteriaceae</taxon>
        <taxon>Mycobacterium</taxon>
        <taxon>Mycobacterium ulcerans group</taxon>
    </lineage>
</organism>
<dbReference type="PANTHER" id="PTHR33209">
    <property type="entry name" value="PROTEASE 4"/>
    <property type="match status" value="1"/>
</dbReference>
<keyword evidence="2" id="KW-0645">Protease</keyword>
<evidence type="ECO:0000256" key="3">
    <source>
        <dbReference type="ARBA" id="ARBA00022801"/>
    </source>
</evidence>
<evidence type="ECO:0000259" key="5">
    <source>
        <dbReference type="Pfam" id="PF01343"/>
    </source>
</evidence>
<reference evidence="6 7" key="1">
    <citation type="submission" date="2014-01" db="EMBL/GenBank/DDBJ databases">
        <authorList>
            <person name="Dobos K."/>
            <person name="Lenaerts A."/>
            <person name="Ordway D."/>
            <person name="DeGroote M.A."/>
            <person name="Parker T."/>
            <person name="Sizemore C."/>
            <person name="Tallon L.J."/>
            <person name="Sadzewicz L.K."/>
            <person name="Sengamalay N."/>
            <person name="Fraser C.M."/>
            <person name="Hine E."/>
            <person name="Shefchek K.A."/>
            <person name="Das S.P."/>
            <person name="Tettelin H."/>
        </authorList>
    </citation>
    <scope>NUCLEOTIDE SEQUENCE [LARGE SCALE GENOMIC DNA]</scope>
    <source>
        <strain evidence="6 7">Harvey</strain>
    </source>
</reference>
<dbReference type="InterPro" id="IPR002142">
    <property type="entry name" value="Peptidase_S49"/>
</dbReference>
<comment type="similarity">
    <text evidence="1">Belongs to the peptidase S49 family.</text>
</comment>